<dbReference type="PANTHER" id="PTHR11070">
    <property type="entry name" value="UVRD / RECB / PCRA DNA HELICASE FAMILY MEMBER"/>
    <property type="match status" value="1"/>
</dbReference>
<dbReference type="Pfam" id="PF00580">
    <property type="entry name" value="UvrD-helicase"/>
    <property type="match status" value="1"/>
</dbReference>
<feature type="domain" description="UvrD-like helicase ATP-binding" evidence="13">
    <location>
        <begin position="2"/>
        <end position="271"/>
    </location>
</feature>
<keyword evidence="15" id="KW-1185">Reference proteome</keyword>
<dbReference type="PANTHER" id="PTHR11070:SF2">
    <property type="entry name" value="ATP-DEPENDENT DNA HELICASE SRS2"/>
    <property type="match status" value="1"/>
</dbReference>
<comment type="catalytic activity">
    <reaction evidence="11">
        <text>ATP + H2O = ADP + phosphate + H(+)</text>
        <dbReference type="Rhea" id="RHEA:13065"/>
        <dbReference type="ChEBI" id="CHEBI:15377"/>
        <dbReference type="ChEBI" id="CHEBI:15378"/>
        <dbReference type="ChEBI" id="CHEBI:30616"/>
        <dbReference type="ChEBI" id="CHEBI:43474"/>
        <dbReference type="ChEBI" id="CHEBI:456216"/>
        <dbReference type="EC" id="5.6.2.4"/>
    </reaction>
</comment>
<reference evidence="14 15" key="1">
    <citation type="submission" date="2018-08" db="EMBL/GenBank/DDBJ databases">
        <title>Genomic Encyclopedia of Archaeal and Bacterial Type Strains, Phase II (KMG-II): from individual species to whole genera.</title>
        <authorList>
            <person name="Goeker M."/>
        </authorList>
    </citation>
    <scope>NUCLEOTIDE SEQUENCE [LARGE SCALE GENOMIC DNA]</scope>
    <source>
        <strain evidence="14 15">DSM 15986</strain>
    </source>
</reference>
<evidence type="ECO:0000256" key="1">
    <source>
        <dbReference type="ARBA" id="ARBA00009922"/>
    </source>
</evidence>
<dbReference type="InterPro" id="IPR000212">
    <property type="entry name" value="DNA_helicase_UvrD/REP"/>
</dbReference>
<protein>
    <recommendedName>
        <fullName evidence="9">DNA 3'-5' helicase</fullName>
        <ecNumber evidence="9">5.6.2.4</ecNumber>
    </recommendedName>
    <alternativeName>
        <fullName evidence="10">DNA 3'-5' helicase II</fullName>
    </alternativeName>
</protein>
<dbReference type="PROSITE" id="PS51198">
    <property type="entry name" value="UVRD_HELICASE_ATP_BIND"/>
    <property type="match status" value="1"/>
</dbReference>
<dbReference type="InterPro" id="IPR027417">
    <property type="entry name" value="P-loop_NTPase"/>
</dbReference>
<evidence type="ECO:0000256" key="2">
    <source>
        <dbReference type="ARBA" id="ARBA00022741"/>
    </source>
</evidence>
<dbReference type="GO" id="GO:0016887">
    <property type="term" value="F:ATP hydrolysis activity"/>
    <property type="evidence" value="ECO:0007669"/>
    <property type="project" value="RHEA"/>
</dbReference>
<evidence type="ECO:0000256" key="12">
    <source>
        <dbReference type="PROSITE-ProRule" id="PRU00560"/>
    </source>
</evidence>
<sequence>MLEGLNEQQRNAVLTEGHVLLTACPGSGKTRVLAFKVAYELPKIVDSKKMIVALTFTNRAADEIKKRLVRMDINPSKLWAGTIHSFCLEWILRPYASYLDELKNGFVVADEYKSEELLSILKEEYGLEYWVRITTRRLTDGSFAEPELKYHQLLTEYDDILNENKLIDFDLMLYNAYKLLDILPKIGQTLNNLFHLICVDEYQDTQELQYAILSKIVGVPKSKTLLFLVGDKDQAIYGSLGGVAKTAEEIKVMFGGIEIVEKELSGNYRSTQRVIDYYRNYQTATIDIESLCEHARDNGVITFNKSVHKDDLAEHVAQIIQENIDAGIPEREICVLAPQWWLVIPMGRKLKALLPSVNFDAIGLSPLLKNKENIWFKISRLFLVLPSPKMYLIRSRWAIELVDELDGLNIQILQNVENKPKGFLKVINSISSEENDGLKYLEDCFRILFQKLEVELDTYPTLRLHWEYFFESSRKRLENPEFDYAKDINSFRRLFSHNSGVVVNTCHGIKGEEFHTVIAFGLLHGYIPNWNEDDAENASRKLLYVICSRAKKNLHLISEAGRTTKGRRPYLVTGYLKRTEYQYDIRGG</sequence>
<evidence type="ECO:0000256" key="8">
    <source>
        <dbReference type="ARBA" id="ARBA00034617"/>
    </source>
</evidence>
<evidence type="ECO:0000256" key="6">
    <source>
        <dbReference type="ARBA" id="ARBA00023125"/>
    </source>
</evidence>
<evidence type="ECO:0000256" key="7">
    <source>
        <dbReference type="ARBA" id="ARBA00023235"/>
    </source>
</evidence>
<keyword evidence="4 12" id="KW-0347">Helicase</keyword>
<gene>
    <name evidence="14" type="ORF">C8N25_1432</name>
</gene>
<evidence type="ECO:0000256" key="10">
    <source>
        <dbReference type="ARBA" id="ARBA00034923"/>
    </source>
</evidence>
<keyword evidence="6" id="KW-0238">DNA-binding</keyword>
<evidence type="ECO:0000256" key="5">
    <source>
        <dbReference type="ARBA" id="ARBA00022840"/>
    </source>
</evidence>
<dbReference type="RefSeq" id="WP_086543946.1">
    <property type="nucleotide sequence ID" value="NZ_MSSW01000100.1"/>
</dbReference>
<evidence type="ECO:0000313" key="15">
    <source>
        <dbReference type="Proteomes" id="UP000256405"/>
    </source>
</evidence>
<evidence type="ECO:0000313" key="14">
    <source>
        <dbReference type="EMBL" id="REG77502.1"/>
    </source>
</evidence>
<comment type="similarity">
    <text evidence="1">Belongs to the helicase family. UvrD subfamily.</text>
</comment>
<dbReference type="CDD" id="cd17932">
    <property type="entry name" value="DEXQc_UvrD"/>
    <property type="match status" value="1"/>
</dbReference>
<keyword evidence="7" id="KW-0413">Isomerase</keyword>
<dbReference type="EC" id="5.6.2.4" evidence="9"/>
<evidence type="ECO:0000256" key="3">
    <source>
        <dbReference type="ARBA" id="ARBA00022801"/>
    </source>
</evidence>
<dbReference type="Gene3D" id="3.40.50.300">
    <property type="entry name" value="P-loop containing nucleotide triphosphate hydrolases"/>
    <property type="match status" value="2"/>
</dbReference>
<dbReference type="GO" id="GO:0043138">
    <property type="term" value="F:3'-5' DNA helicase activity"/>
    <property type="evidence" value="ECO:0007669"/>
    <property type="project" value="UniProtKB-EC"/>
</dbReference>
<dbReference type="SUPFAM" id="SSF52540">
    <property type="entry name" value="P-loop containing nucleoside triphosphate hydrolases"/>
    <property type="match status" value="1"/>
</dbReference>
<dbReference type="Proteomes" id="UP000256405">
    <property type="component" value="Unassembled WGS sequence"/>
</dbReference>
<keyword evidence="2 12" id="KW-0547">Nucleotide-binding</keyword>
<dbReference type="AlphaFoldDB" id="A0A3E0D671"/>
<organism evidence="14 15">
    <name type="scientific">Algoriphagus antarcticus</name>
    <dbReference type="NCBI Taxonomy" id="238540"/>
    <lineage>
        <taxon>Bacteria</taxon>
        <taxon>Pseudomonadati</taxon>
        <taxon>Bacteroidota</taxon>
        <taxon>Cytophagia</taxon>
        <taxon>Cytophagales</taxon>
        <taxon>Cyclobacteriaceae</taxon>
        <taxon>Algoriphagus</taxon>
    </lineage>
</organism>
<dbReference type="OrthoDB" id="1100019at2"/>
<keyword evidence="3 12" id="KW-0378">Hydrolase</keyword>
<dbReference type="Gene3D" id="1.10.10.160">
    <property type="match status" value="1"/>
</dbReference>
<keyword evidence="5 12" id="KW-0067">ATP-binding</keyword>
<name>A0A3E0D671_9BACT</name>
<dbReference type="InterPro" id="IPR014017">
    <property type="entry name" value="DNA_helicase_UvrD-like_C"/>
</dbReference>
<evidence type="ECO:0000256" key="9">
    <source>
        <dbReference type="ARBA" id="ARBA00034808"/>
    </source>
</evidence>
<dbReference type="Pfam" id="PF13361">
    <property type="entry name" value="UvrD_C"/>
    <property type="match status" value="1"/>
</dbReference>
<dbReference type="GO" id="GO:0000725">
    <property type="term" value="P:recombinational repair"/>
    <property type="evidence" value="ECO:0007669"/>
    <property type="project" value="TreeGrafter"/>
</dbReference>
<dbReference type="EMBL" id="QUNF01000043">
    <property type="protein sequence ID" value="REG77502.1"/>
    <property type="molecule type" value="Genomic_DNA"/>
</dbReference>
<dbReference type="InterPro" id="IPR014016">
    <property type="entry name" value="UvrD-like_ATP-bd"/>
</dbReference>
<evidence type="ECO:0000259" key="13">
    <source>
        <dbReference type="PROSITE" id="PS51198"/>
    </source>
</evidence>
<evidence type="ECO:0000256" key="11">
    <source>
        <dbReference type="ARBA" id="ARBA00048988"/>
    </source>
</evidence>
<dbReference type="GO" id="GO:0003677">
    <property type="term" value="F:DNA binding"/>
    <property type="evidence" value="ECO:0007669"/>
    <property type="project" value="UniProtKB-KW"/>
</dbReference>
<dbReference type="GO" id="GO:0005524">
    <property type="term" value="F:ATP binding"/>
    <property type="evidence" value="ECO:0007669"/>
    <property type="project" value="UniProtKB-UniRule"/>
</dbReference>
<proteinExistence type="inferred from homology"/>
<comment type="catalytic activity">
    <reaction evidence="8">
        <text>Couples ATP hydrolysis with the unwinding of duplex DNA by translocating in the 3'-5' direction.</text>
        <dbReference type="EC" id="5.6.2.4"/>
    </reaction>
</comment>
<evidence type="ECO:0000256" key="4">
    <source>
        <dbReference type="ARBA" id="ARBA00022806"/>
    </source>
</evidence>
<accession>A0A3E0D671</accession>
<comment type="caution">
    <text evidence="14">The sequence shown here is derived from an EMBL/GenBank/DDBJ whole genome shotgun (WGS) entry which is preliminary data.</text>
</comment>
<feature type="binding site" evidence="12">
    <location>
        <begin position="23"/>
        <end position="30"/>
    </location>
    <ligand>
        <name>ATP</name>
        <dbReference type="ChEBI" id="CHEBI:30616"/>
    </ligand>
</feature>
<dbReference type="InterPro" id="IPR013986">
    <property type="entry name" value="DExx_box_DNA_helicase_dom_sf"/>
</dbReference>